<dbReference type="PRINTS" id="PR00508">
    <property type="entry name" value="S21N4MTFRASE"/>
</dbReference>
<feature type="domain" description="DNA methylase N-4/N-6" evidence="4">
    <location>
        <begin position="62"/>
        <end position="145"/>
    </location>
</feature>
<dbReference type="Pfam" id="PF01555">
    <property type="entry name" value="N6_N4_Mtase"/>
    <property type="match status" value="1"/>
</dbReference>
<evidence type="ECO:0000256" key="1">
    <source>
        <dbReference type="ARBA" id="ARBA00022603"/>
    </source>
</evidence>
<evidence type="ECO:0000313" key="5">
    <source>
        <dbReference type="EMBL" id="MBW4669656.1"/>
    </source>
</evidence>
<dbReference type="Proteomes" id="UP000729701">
    <property type="component" value="Unassembled WGS sequence"/>
</dbReference>
<dbReference type="SUPFAM" id="SSF53335">
    <property type="entry name" value="S-adenosyl-L-methionine-dependent methyltransferases"/>
    <property type="match status" value="1"/>
</dbReference>
<evidence type="ECO:0000313" key="6">
    <source>
        <dbReference type="Proteomes" id="UP000729701"/>
    </source>
</evidence>
<dbReference type="GO" id="GO:0032259">
    <property type="term" value="P:methylation"/>
    <property type="evidence" value="ECO:0007669"/>
    <property type="project" value="UniProtKB-KW"/>
</dbReference>
<reference evidence="5" key="2">
    <citation type="journal article" date="2022" name="Microbiol. Resour. Announc.">
        <title>Metagenome Sequencing to Explore Phylogenomics of Terrestrial Cyanobacteria.</title>
        <authorList>
            <person name="Ward R.D."/>
            <person name="Stajich J.E."/>
            <person name="Johansen J.R."/>
            <person name="Huntemann M."/>
            <person name="Clum A."/>
            <person name="Foster B."/>
            <person name="Foster B."/>
            <person name="Roux S."/>
            <person name="Palaniappan K."/>
            <person name="Varghese N."/>
            <person name="Mukherjee S."/>
            <person name="Reddy T.B.K."/>
            <person name="Daum C."/>
            <person name="Copeland A."/>
            <person name="Chen I.A."/>
            <person name="Ivanova N.N."/>
            <person name="Kyrpides N.C."/>
            <person name="Shapiro N."/>
            <person name="Eloe-Fadrosh E.A."/>
            <person name="Pietrasiak N."/>
        </authorList>
    </citation>
    <scope>NUCLEOTIDE SEQUENCE</scope>
    <source>
        <strain evidence="5">GSE-NOS-MK-12-04C</strain>
    </source>
</reference>
<evidence type="ECO:0000256" key="3">
    <source>
        <dbReference type="RuleBase" id="RU362026"/>
    </source>
</evidence>
<proteinExistence type="inferred from homology"/>
<name>A0A951UUK0_9CYAN</name>
<keyword evidence="1" id="KW-0489">Methyltransferase</keyword>
<dbReference type="Gene3D" id="3.40.50.150">
    <property type="entry name" value="Vaccinia Virus protein VP39"/>
    <property type="match status" value="1"/>
</dbReference>
<dbReference type="InterPro" id="IPR002941">
    <property type="entry name" value="DNA_methylase_N4/N6"/>
</dbReference>
<sequence length="192" mass="21439">MWVLLPSFFGGDRPKNAEEEFPDVSSMLRGCYEPWGILRKPIPAGMKLSDCLREFQTGGLRRNPNGNPFGDVIPSERTPQQERKIANHPSLKPQSFLRQVVYAALPLSEGVIIDTFMGSGSTVAAAEAVGVFCIGVERYLEYYEMSCTAIPKLINLETQIQETEEIGERPEQVFNSASNSLLIYDKFLTLCI</sequence>
<dbReference type="AlphaFoldDB" id="A0A951UUK0"/>
<dbReference type="InterPro" id="IPR029063">
    <property type="entry name" value="SAM-dependent_MTases_sf"/>
</dbReference>
<evidence type="ECO:0000256" key="2">
    <source>
        <dbReference type="ARBA" id="ARBA00022679"/>
    </source>
</evidence>
<dbReference type="EC" id="2.1.1.-" evidence="3"/>
<keyword evidence="2" id="KW-0808">Transferase</keyword>
<organism evidence="5 6">
    <name type="scientific">Cyanomargarita calcarea GSE-NOS-MK-12-04C</name>
    <dbReference type="NCBI Taxonomy" id="2839659"/>
    <lineage>
        <taxon>Bacteria</taxon>
        <taxon>Bacillati</taxon>
        <taxon>Cyanobacteriota</taxon>
        <taxon>Cyanophyceae</taxon>
        <taxon>Nostocales</taxon>
        <taxon>Cyanomargaritaceae</taxon>
        <taxon>Cyanomargarita</taxon>
    </lineage>
</organism>
<accession>A0A951UUK0</accession>
<dbReference type="GO" id="GO:0008170">
    <property type="term" value="F:N-methyltransferase activity"/>
    <property type="evidence" value="ECO:0007669"/>
    <property type="project" value="InterPro"/>
</dbReference>
<comment type="caution">
    <text evidence="5">The sequence shown here is derived from an EMBL/GenBank/DDBJ whole genome shotgun (WGS) entry which is preliminary data.</text>
</comment>
<dbReference type="EMBL" id="JAHHGZ010000023">
    <property type="protein sequence ID" value="MBW4669656.1"/>
    <property type="molecule type" value="Genomic_DNA"/>
</dbReference>
<evidence type="ECO:0000259" key="4">
    <source>
        <dbReference type="Pfam" id="PF01555"/>
    </source>
</evidence>
<reference evidence="5" key="1">
    <citation type="submission" date="2021-05" db="EMBL/GenBank/DDBJ databases">
        <authorList>
            <person name="Pietrasiak N."/>
            <person name="Ward R."/>
            <person name="Stajich J.E."/>
            <person name="Kurbessoian T."/>
        </authorList>
    </citation>
    <scope>NUCLEOTIDE SEQUENCE</scope>
    <source>
        <strain evidence="5">GSE-NOS-MK-12-04C</strain>
    </source>
</reference>
<dbReference type="InterPro" id="IPR001091">
    <property type="entry name" value="RM_Methyltransferase"/>
</dbReference>
<gene>
    <name evidence="5" type="ORF">KME60_20130</name>
</gene>
<comment type="similarity">
    <text evidence="3">Belongs to the N(4)/N(6)-methyltransferase family.</text>
</comment>
<protein>
    <recommendedName>
        <fullName evidence="3">Methyltransferase</fullName>
        <ecNumber evidence="3">2.1.1.-</ecNumber>
    </recommendedName>
</protein>
<dbReference type="GO" id="GO:0003677">
    <property type="term" value="F:DNA binding"/>
    <property type="evidence" value="ECO:0007669"/>
    <property type="project" value="InterPro"/>
</dbReference>